<evidence type="ECO:0000313" key="2">
    <source>
        <dbReference type="EMBL" id="CAF4814614.1"/>
    </source>
</evidence>
<organism evidence="2 3">
    <name type="scientific">Rotaria socialis</name>
    <dbReference type="NCBI Taxonomy" id="392032"/>
    <lineage>
        <taxon>Eukaryota</taxon>
        <taxon>Metazoa</taxon>
        <taxon>Spiralia</taxon>
        <taxon>Gnathifera</taxon>
        <taxon>Rotifera</taxon>
        <taxon>Eurotatoria</taxon>
        <taxon>Bdelloidea</taxon>
        <taxon>Philodinida</taxon>
        <taxon>Philodinidae</taxon>
        <taxon>Rotaria</taxon>
    </lineage>
</organism>
<evidence type="ECO:0000256" key="1">
    <source>
        <dbReference type="SAM" id="MobiDB-lite"/>
    </source>
</evidence>
<accession>A0A821PV09</accession>
<feature type="non-terminal residue" evidence="2">
    <location>
        <position position="28"/>
    </location>
</feature>
<evidence type="ECO:0000313" key="3">
    <source>
        <dbReference type="Proteomes" id="UP000663873"/>
    </source>
</evidence>
<dbReference type="AlphaFoldDB" id="A0A821PV09"/>
<feature type="compositionally biased region" description="Polar residues" evidence="1">
    <location>
        <begin position="1"/>
        <end position="18"/>
    </location>
</feature>
<proteinExistence type="predicted"/>
<feature type="compositionally biased region" description="Acidic residues" evidence="1">
    <location>
        <begin position="19"/>
        <end position="28"/>
    </location>
</feature>
<reference evidence="2" key="1">
    <citation type="submission" date="2021-02" db="EMBL/GenBank/DDBJ databases">
        <authorList>
            <person name="Nowell W R."/>
        </authorList>
    </citation>
    <scope>NUCLEOTIDE SEQUENCE</scope>
</reference>
<gene>
    <name evidence="2" type="ORF">UJA718_LOCUS41883</name>
</gene>
<feature type="region of interest" description="Disordered" evidence="1">
    <location>
        <begin position="1"/>
        <end position="28"/>
    </location>
</feature>
<name>A0A821PV09_9BILA</name>
<keyword evidence="3" id="KW-1185">Reference proteome</keyword>
<protein>
    <submittedName>
        <fullName evidence="2">Uncharacterized protein</fullName>
    </submittedName>
</protein>
<dbReference type="EMBL" id="CAJOBP010051423">
    <property type="protein sequence ID" value="CAF4814614.1"/>
    <property type="molecule type" value="Genomic_DNA"/>
</dbReference>
<comment type="caution">
    <text evidence="2">The sequence shown here is derived from an EMBL/GenBank/DDBJ whole genome shotgun (WGS) entry which is preliminary data.</text>
</comment>
<dbReference type="Proteomes" id="UP000663873">
    <property type="component" value="Unassembled WGS sequence"/>
</dbReference>
<sequence>MGTNRVRSRLSSIENQMNIDDDDDSDEA</sequence>